<evidence type="ECO:0000313" key="4">
    <source>
        <dbReference type="Proteomes" id="UP001497457"/>
    </source>
</evidence>
<dbReference type="InterPro" id="IPR046527">
    <property type="entry name" value="PIR2-like_helical"/>
</dbReference>
<dbReference type="Pfam" id="PF20235">
    <property type="entry name" value="PIR2-like_helical"/>
    <property type="match status" value="1"/>
</dbReference>
<feature type="domain" description="PIR2-like helical" evidence="2">
    <location>
        <begin position="20"/>
        <end position="82"/>
    </location>
</feature>
<dbReference type="AlphaFoldDB" id="A0ABC9CB05"/>
<evidence type="ECO:0000259" key="2">
    <source>
        <dbReference type="Pfam" id="PF20235"/>
    </source>
</evidence>
<accession>A0ABC9CB05</accession>
<name>A0ABC9CB05_9POAL</name>
<dbReference type="InterPro" id="IPR022059">
    <property type="entry name" value="DUF3615"/>
</dbReference>
<protein>
    <submittedName>
        <fullName evidence="3">Uncharacterized protein</fullName>
    </submittedName>
</protein>
<gene>
    <name evidence="3" type="ORF">URODEC1_LOCUS73982</name>
</gene>
<keyword evidence="4" id="KW-1185">Reference proteome</keyword>
<sequence length="282" mass="31143">MARWILSPASSSTRFGAPLAFPTHSNFEVDMMCTKILRRLESCSLHGLVAYLRALFSTLTEHDALWYLLVSNTDAASAVTLAEQHGHVMSGASEEAYRDAALNSWHPDPDALWKLNMSLRQMELVELSFLSNGRAFSNSEVEQLHMALSALFEEVSPMDQAEILSVNQKRFISDIRKKFQDDQEFFASKANAALNNYVKKNGGRYEIHIICGVNPNVSEGTRSHINFWATPKGSNIAGTAPILFFAECSNDADEEEESLCFSVSSASIDSGKCAALTVSTME</sequence>
<evidence type="ECO:0000313" key="3">
    <source>
        <dbReference type="EMBL" id="CAL5017881.1"/>
    </source>
</evidence>
<dbReference type="Proteomes" id="UP001497457">
    <property type="component" value="Chromosome 29rd"/>
</dbReference>
<evidence type="ECO:0000259" key="1">
    <source>
        <dbReference type="Pfam" id="PF12274"/>
    </source>
</evidence>
<proteinExistence type="predicted"/>
<dbReference type="Pfam" id="PF12274">
    <property type="entry name" value="DUF3615"/>
    <property type="match status" value="1"/>
</dbReference>
<dbReference type="PANTHER" id="PTHR33120">
    <property type="entry name" value="EXPRESSED PROTEIN-RELATED"/>
    <property type="match status" value="1"/>
</dbReference>
<dbReference type="PANTHER" id="PTHR33120:SF59">
    <property type="entry name" value="EXPRESSED PROTEIN"/>
    <property type="match status" value="1"/>
</dbReference>
<organism evidence="3 4">
    <name type="scientific">Urochloa decumbens</name>
    <dbReference type="NCBI Taxonomy" id="240449"/>
    <lineage>
        <taxon>Eukaryota</taxon>
        <taxon>Viridiplantae</taxon>
        <taxon>Streptophyta</taxon>
        <taxon>Embryophyta</taxon>
        <taxon>Tracheophyta</taxon>
        <taxon>Spermatophyta</taxon>
        <taxon>Magnoliopsida</taxon>
        <taxon>Liliopsida</taxon>
        <taxon>Poales</taxon>
        <taxon>Poaceae</taxon>
        <taxon>PACMAD clade</taxon>
        <taxon>Panicoideae</taxon>
        <taxon>Panicodae</taxon>
        <taxon>Paniceae</taxon>
        <taxon>Melinidinae</taxon>
        <taxon>Urochloa</taxon>
    </lineage>
</organism>
<dbReference type="EMBL" id="OZ075139">
    <property type="protein sequence ID" value="CAL5017881.1"/>
    <property type="molecule type" value="Genomic_DNA"/>
</dbReference>
<reference evidence="3" key="1">
    <citation type="submission" date="2024-10" db="EMBL/GenBank/DDBJ databases">
        <authorList>
            <person name="Ryan C."/>
        </authorList>
    </citation>
    <scope>NUCLEOTIDE SEQUENCE [LARGE SCALE GENOMIC DNA]</scope>
</reference>
<feature type="domain" description="DUF3615" evidence="1">
    <location>
        <begin position="190"/>
        <end position="275"/>
    </location>
</feature>